<dbReference type="Pfam" id="PF17776">
    <property type="entry name" value="NLRC4_HD2"/>
    <property type="match status" value="1"/>
</dbReference>
<accession>A0A8C4RJI8</accession>
<name>A0A8C4RJI8_ERPCA</name>
<dbReference type="InterPro" id="IPR027417">
    <property type="entry name" value="P-loop_NTPase"/>
</dbReference>
<dbReference type="PANTHER" id="PTHR45690">
    <property type="entry name" value="NACHT, LRR AND PYD DOMAINS-CONTAINING PROTEIN 12"/>
    <property type="match status" value="1"/>
</dbReference>
<protein>
    <recommendedName>
        <fullName evidence="8">NACHT domain-containing protein</fullName>
    </recommendedName>
</protein>
<evidence type="ECO:0000256" key="2">
    <source>
        <dbReference type="ARBA" id="ARBA00022490"/>
    </source>
</evidence>
<sequence length="516" mass="59466">MTNVHMTKKEEIKRKYEHIHRDTFLPEERVEFNSQTVVIQGPAGIGKTFTVHKIMLDWASGELFQDRFDFVFHLCCRELRISDHESLQELIIKCSSILEEALEEILLNPERILFIFDGLDELAFSEVNARDESAVKFLLTRKIMPQASVLITTRPTALSVLKGKIDRYIEIVGFLEDGIMDYFLKSFKDQEKALSAFNVIKGNSVVLSMCFVPMVCWIICSMMKENEEDREDLLKNVTNASQILLHFINTLLEHHFNVSGNSDFLQNVCRLSYHGICEKKTMFKEDELSKFFITTTGSESTFFSKTLFKRHLRVKAMYHFLHLSIQELLAALYCASQASNEETEKLLNDSLSLEQGNLIHVVRFLFGLANETSQEIIEDLNIISLSIEKTTLETYPKTSDQASNHFLLQLLYCLYEMQDAEFATQAMKEIPWIDLSGCLLNRVDCTVIKYCIECSECVQNLDVYRCNLDDPLWLILLLLGSCSLGSNSMLSFWQLLLNFFQQLQDVAVILINLFIN</sequence>
<comment type="subcellular location">
    <subcellularLocation>
        <location evidence="1">Cytoplasm</location>
    </subcellularLocation>
</comment>
<reference evidence="9" key="1">
    <citation type="submission" date="2021-06" db="EMBL/GenBank/DDBJ databases">
        <authorList>
            <consortium name="Wellcome Sanger Institute Data Sharing"/>
        </authorList>
    </citation>
    <scope>NUCLEOTIDE SEQUENCE [LARGE SCALE GENOMIC DNA]</scope>
</reference>
<dbReference type="GO" id="GO:0005737">
    <property type="term" value="C:cytoplasm"/>
    <property type="evidence" value="ECO:0007669"/>
    <property type="project" value="UniProtKB-SubCell"/>
</dbReference>
<dbReference type="AlphaFoldDB" id="A0A8C4RJI8"/>
<dbReference type="InterPro" id="IPR041267">
    <property type="entry name" value="NLRP_HD2"/>
</dbReference>
<organism evidence="9 10">
    <name type="scientific">Erpetoichthys calabaricus</name>
    <name type="common">Rope fish</name>
    <name type="synonym">Calamoichthys calabaricus</name>
    <dbReference type="NCBI Taxonomy" id="27687"/>
    <lineage>
        <taxon>Eukaryota</taxon>
        <taxon>Metazoa</taxon>
        <taxon>Chordata</taxon>
        <taxon>Craniata</taxon>
        <taxon>Vertebrata</taxon>
        <taxon>Euteleostomi</taxon>
        <taxon>Actinopterygii</taxon>
        <taxon>Polypteriformes</taxon>
        <taxon>Polypteridae</taxon>
        <taxon>Erpetoichthys</taxon>
    </lineage>
</organism>
<keyword evidence="5" id="KW-0067">ATP-binding</keyword>
<dbReference type="Ensembl" id="ENSECRT00000002730.1">
    <property type="protein sequence ID" value="ENSECRP00000002688.1"/>
    <property type="gene ID" value="ENSECRG00000001833.1"/>
</dbReference>
<reference evidence="9" key="3">
    <citation type="submission" date="2025-09" db="UniProtKB">
        <authorList>
            <consortium name="Ensembl"/>
        </authorList>
    </citation>
    <scope>IDENTIFICATION</scope>
</reference>
<dbReference type="SUPFAM" id="SSF52540">
    <property type="entry name" value="P-loop containing nucleoside triphosphate hydrolases"/>
    <property type="match status" value="1"/>
</dbReference>
<dbReference type="Pfam" id="PF17779">
    <property type="entry name" value="WHD_NOD2"/>
    <property type="match status" value="1"/>
</dbReference>
<keyword evidence="6" id="KW-0832">Ubl conjugation</keyword>
<proteinExistence type="predicted"/>
<dbReference type="Proteomes" id="UP000694620">
    <property type="component" value="Chromosome 5"/>
</dbReference>
<evidence type="ECO:0000256" key="7">
    <source>
        <dbReference type="ARBA" id="ARBA00023198"/>
    </source>
</evidence>
<dbReference type="PANTHER" id="PTHR45690:SF19">
    <property type="entry name" value="NACHT, LRR AND PYD DOMAINS-CONTAINING PROTEIN 3"/>
    <property type="match status" value="1"/>
</dbReference>
<keyword evidence="10" id="KW-1185">Reference proteome</keyword>
<keyword evidence="2" id="KW-0963">Cytoplasm</keyword>
<evidence type="ECO:0000256" key="3">
    <source>
        <dbReference type="ARBA" id="ARBA00022737"/>
    </source>
</evidence>
<keyword evidence="3" id="KW-0677">Repeat</keyword>
<evidence type="ECO:0000256" key="5">
    <source>
        <dbReference type="ARBA" id="ARBA00022840"/>
    </source>
</evidence>
<dbReference type="InterPro" id="IPR007111">
    <property type="entry name" value="NACHT_NTPase"/>
</dbReference>
<dbReference type="GO" id="GO:0005524">
    <property type="term" value="F:ATP binding"/>
    <property type="evidence" value="ECO:0007669"/>
    <property type="project" value="UniProtKB-KW"/>
</dbReference>
<feature type="domain" description="NACHT" evidence="8">
    <location>
        <begin position="35"/>
        <end position="157"/>
    </location>
</feature>
<evidence type="ECO:0000256" key="6">
    <source>
        <dbReference type="ARBA" id="ARBA00022843"/>
    </source>
</evidence>
<dbReference type="PROSITE" id="PS50837">
    <property type="entry name" value="NACHT"/>
    <property type="match status" value="1"/>
</dbReference>
<reference evidence="9" key="2">
    <citation type="submission" date="2025-08" db="UniProtKB">
        <authorList>
            <consortium name="Ensembl"/>
        </authorList>
    </citation>
    <scope>IDENTIFICATION</scope>
</reference>
<dbReference type="GO" id="GO:0045087">
    <property type="term" value="P:innate immune response"/>
    <property type="evidence" value="ECO:0007669"/>
    <property type="project" value="UniProtKB-KW"/>
</dbReference>
<evidence type="ECO:0000313" key="10">
    <source>
        <dbReference type="Proteomes" id="UP000694620"/>
    </source>
</evidence>
<dbReference type="GeneTree" id="ENSGT00940000159520"/>
<evidence type="ECO:0000259" key="8">
    <source>
        <dbReference type="PROSITE" id="PS50837"/>
    </source>
</evidence>
<dbReference type="GO" id="GO:0006954">
    <property type="term" value="P:inflammatory response"/>
    <property type="evidence" value="ECO:0007669"/>
    <property type="project" value="UniProtKB-KW"/>
</dbReference>
<keyword evidence="7" id="KW-0395">Inflammatory response</keyword>
<dbReference type="InterPro" id="IPR041075">
    <property type="entry name" value="NOD1/2_WH"/>
</dbReference>
<keyword evidence="4" id="KW-0547">Nucleotide-binding</keyword>
<dbReference type="Gene3D" id="3.40.50.300">
    <property type="entry name" value="P-loop containing nucleotide triphosphate hydrolases"/>
    <property type="match status" value="1"/>
</dbReference>
<dbReference type="SUPFAM" id="SSF52047">
    <property type="entry name" value="RNI-like"/>
    <property type="match status" value="1"/>
</dbReference>
<dbReference type="Pfam" id="PF05729">
    <property type="entry name" value="NACHT"/>
    <property type="match status" value="1"/>
</dbReference>
<dbReference type="InterPro" id="IPR050637">
    <property type="entry name" value="NLRP_innate_immun_reg"/>
</dbReference>
<evidence type="ECO:0000256" key="1">
    <source>
        <dbReference type="ARBA" id="ARBA00004496"/>
    </source>
</evidence>
<evidence type="ECO:0000313" key="9">
    <source>
        <dbReference type="Ensembl" id="ENSECRP00000002688.1"/>
    </source>
</evidence>
<evidence type="ECO:0000256" key="4">
    <source>
        <dbReference type="ARBA" id="ARBA00022741"/>
    </source>
</evidence>